<feature type="domain" description="POTRA" evidence="9">
    <location>
        <begin position="44"/>
        <end position="112"/>
    </location>
</feature>
<keyword evidence="6 8" id="KW-0472">Membrane</keyword>
<evidence type="ECO:0000313" key="11">
    <source>
        <dbReference type="Proteomes" id="UP000198661"/>
    </source>
</evidence>
<keyword evidence="4 8" id="KW-0812">Transmembrane</keyword>
<dbReference type="GO" id="GO:0005886">
    <property type="term" value="C:plasma membrane"/>
    <property type="evidence" value="ECO:0007669"/>
    <property type="project" value="TreeGrafter"/>
</dbReference>
<dbReference type="Gene3D" id="3.10.20.310">
    <property type="entry name" value="membrane protein fhac"/>
    <property type="match status" value="1"/>
</dbReference>
<evidence type="ECO:0000256" key="2">
    <source>
        <dbReference type="ARBA" id="ARBA00022475"/>
    </source>
</evidence>
<dbReference type="Gene3D" id="3.40.50.10960">
    <property type="match status" value="1"/>
</dbReference>
<protein>
    <submittedName>
        <fullName evidence="10">Cell division septal protein FtsQ</fullName>
    </submittedName>
</protein>
<evidence type="ECO:0000259" key="9">
    <source>
        <dbReference type="PROSITE" id="PS51779"/>
    </source>
</evidence>
<evidence type="ECO:0000256" key="7">
    <source>
        <dbReference type="ARBA" id="ARBA00023306"/>
    </source>
</evidence>
<dbReference type="InterPro" id="IPR050487">
    <property type="entry name" value="FtsQ_DivIB"/>
</dbReference>
<keyword evidence="5 8" id="KW-1133">Transmembrane helix</keyword>
<evidence type="ECO:0000256" key="3">
    <source>
        <dbReference type="ARBA" id="ARBA00022618"/>
    </source>
</evidence>
<proteinExistence type="predicted"/>
<evidence type="ECO:0000256" key="4">
    <source>
        <dbReference type="ARBA" id="ARBA00022692"/>
    </source>
</evidence>
<feature type="transmembrane region" description="Helical" evidence="8">
    <location>
        <begin position="21"/>
        <end position="39"/>
    </location>
</feature>
<dbReference type="Pfam" id="PF08478">
    <property type="entry name" value="POTRA_1"/>
    <property type="match status" value="1"/>
</dbReference>
<dbReference type="PANTHER" id="PTHR37820:SF1">
    <property type="entry name" value="CELL DIVISION PROTEIN FTSQ"/>
    <property type="match status" value="1"/>
</dbReference>
<comment type="subcellular location">
    <subcellularLocation>
        <location evidence="1">Membrane</location>
    </subcellularLocation>
</comment>
<accession>A0A1I2S2X3</accession>
<dbReference type="STRING" id="201973.SAMN04488025_13615"/>
<dbReference type="Pfam" id="PF03799">
    <property type="entry name" value="FtsQ_DivIB_C"/>
    <property type="match status" value="1"/>
</dbReference>
<evidence type="ECO:0000313" key="10">
    <source>
        <dbReference type="EMBL" id="SFG46099.1"/>
    </source>
</evidence>
<dbReference type="PANTHER" id="PTHR37820">
    <property type="entry name" value="CELL DIVISION PROTEIN DIVIB"/>
    <property type="match status" value="1"/>
</dbReference>
<keyword evidence="7" id="KW-0131">Cell cycle</keyword>
<dbReference type="RefSeq" id="WP_092040918.1">
    <property type="nucleotide sequence ID" value="NZ_FOOK01000036.1"/>
</dbReference>
<evidence type="ECO:0000256" key="8">
    <source>
        <dbReference type="SAM" id="Phobius"/>
    </source>
</evidence>
<evidence type="ECO:0000256" key="5">
    <source>
        <dbReference type="ARBA" id="ARBA00022989"/>
    </source>
</evidence>
<evidence type="ECO:0000256" key="6">
    <source>
        <dbReference type="ARBA" id="ARBA00023136"/>
    </source>
</evidence>
<dbReference type="GO" id="GO:0051301">
    <property type="term" value="P:cell division"/>
    <property type="evidence" value="ECO:0007669"/>
    <property type="project" value="UniProtKB-KW"/>
</dbReference>
<dbReference type="PROSITE" id="PS51779">
    <property type="entry name" value="POTRA"/>
    <property type="match status" value="1"/>
</dbReference>
<reference evidence="10 11" key="1">
    <citation type="submission" date="2016-10" db="EMBL/GenBank/DDBJ databases">
        <authorList>
            <person name="de Groot N.N."/>
        </authorList>
    </citation>
    <scope>NUCLEOTIDE SEQUENCE [LARGE SCALE GENOMIC DNA]</scope>
    <source>
        <strain evidence="10 11">DSM 44945</strain>
    </source>
</reference>
<sequence length="243" mass="28385">MDDRVPPYRERSRQNPPPSRWAVPFTLLFFTSLMVAFFLHSPLGRVETILIEGNHLVTKREILDKIRLNKGASFFRWDAGRAEQILEDMPEIDDAQVDKSFPGKVRIRIRESRQVALWRQGDKLVPVLANGRILTKRPWEDGSPSVPVLSDWGANAEERSALARELGLLPRKRLKEIVEIRPGMDPVYRDVVRVHTRWGHEVRLRIKEFHKKMELYSEFRHHPPGTIYLIDSIRFVPERRGGE</sequence>
<dbReference type="AlphaFoldDB" id="A0A1I2S2X3"/>
<dbReference type="InterPro" id="IPR005548">
    <property type="entry name" value="Cell_div_FtsQ/DivIB_C"/>
</dbReference>
<gene>
    <name evidence="10" type="ORF">SAMN04488025_13615</name>
</gene>
<organism evidence="10 11">
    <name type="scientific">Planifilum fulgidum</name>
    <dbReference type="NCBI Taxonomy" id="201973"/>
    <lineage>
        <taxon>Bacteria</taxon>
        <taxon>Bacillati</taxon>
        <taxon>Bacillota</taxon>
        <taxon>Bacilli</taxon>
        <taxon>Bacillales</taxon>
        <taxon>Thermoactinomycetaceae</taxon>
        <taxon>Planifilum</taxon>
    </lineage>
</organism>
<keyword evidence="2" id="KW-1003">Cell membrane</keyword>
<dbReference type="InterPro" id="IPR013685">
    <property type="entry name" value="POTRA_FtsQ_type"/>
</dbReference>
<dbReference type="EMBL" id="FOOK01000036">
    <property type="protein sequence ID" value="SFG46099.1"/>
    <property type="molecule type" value="Genomic_DNA"/>
</dbReference>
<keyword evidence="11" id="KW-1185">Reference proteome</keyword>
<name>A0A1I2S2X3_9BACL</name>
<dbReference type="Proteomes" id="UP000198661">
    <property type="component" value="Unassembled WGS sequence"/>
</dbReference>
<dbReference type="InterPro" id="IPR034746">
    <property type="entry name" value="POTRA"/>
</dbReference>
<dbReference type="OrthoDB" id="1819027at2"/>
<keyword evidence="3 10" id="KW-0132">Cell division</keyword>
<evidence type="ECO:0000256" key="1">
    <source>
        <dbReference type="ARBA" id="ARBA00004370"/>
    </source>
</evidence>